<feature type="compositionally biased region" description="Basic and acidic residues" evidence="1">
    <location>
        <begin position="274"/>
        <end position="284"/>
    </location>
</feature>
<dbReference type="Proteomes" id="UP000077521">
    <property type="component" value="Unassembled WGS sequence"/>
</dbReference>
<dbReference type="PANTHER" id="PTHR47842">
    <property type="entry name" value="EXPRESSED PROTEIN"/>
    <property type="match status" value="1"/>
</dbReference>
<evidence type="ECO:0000256" key="2">
    <source>
        <dbReference type="SAM" id="SignalP"/>
    </source>
</evidence>
<feature type="chain" id="PRO_5043365988" evidence="2">
    <location>
        <begin position="24"/>
        <end position="473"/>
    </location>
</feature>
<dbReference type="PANTHER" id="PTHR47842:SF1">
    <property type="entry name" value="DUF676 DOMAIN-CONTAINING PROTEIN"/>
    <property type="match status" value="1"/>
</dbReference>
<comment type="caution">
    <text evidence="3">The sequence shown here is derived from an EMBL/GenBank/DDBJ whole genome shotgun (WGS) entry which is preliminary data.</text>
</comment>
<reference evidence="3" key="1">
    <citation type="submission" date="2016-04" db="EMBL/GenBank/DDBJ databases">
        <authorList>
            <person name="Nguyen H.D."/>
            <person name="Samba Siva P."/>
            <person name="Cullis J."/>
            <person name="Levesque C.A."/>
            <person name="Hambleton S."/>
        </authorList>
    </citation>
    <scope>NUCLEOTIDE SEQUENCE</scope>
    <source>
        <strain evidence="3">DAOMC 236416</strain>
    </source>
</reference>
<dbReference type="InterPro" id="IPR029058">
    <property type="entry name" value="AB_hydrolase_fold"/>
</dbReference>
<dbReference type="SUPFAM" id="SSF53474">
    <property type="entry name" value="alpha/beta-Hydrolases"/>
    <property type="match status" value="1"/>
</dbReference>
<feature type="compositionally biased region" description="Low complexity" evidence="1">
    <location>
        <begin position="258"/>
        <end position="273"/>
    </location>
</feature>
<dbReference type="AlphaFoldDB" id="A0A177THE3"/>
<dbReference type="EMBL" id="LWDF02000148">
    <property type="protein sequence ID" value="KAE8255883.1"/>
    <property type="molecule type" value="Genomic_DNA"/>
</dbReference>
<dbReference type="Gene3D" id="3.40.50.1820">
    <property type="entry name" value="alpha/beta hydrolase"/>
    <property type="match status" value="1"/>
</dbReference>
<evidence type="ECO:0000313" key="3">
    <source>
        <dbReference type="EMBL" id="KAE8255883.1"/>
    </source>
</evidence>
<sequence length="473" mass="49530">MSSKVTQATALLIVFIHGFKGSADTTFEDFPNRLAHVLGETHSGLAIESLVYPTYDTKGRLDTAVDNFIEWLTEKTLEFESKPLLDPDTQEALPASQTGRGGGAGSLKIIVAGHSMGGLVGVDAALAIARSATSSESPANDPNPSPIWPRICGVIAYDTPYFGVHPNTFKHGIDKVSEYVQAASAIGALFAPMGGALAAGWGARQDAAGNGSRSGDRSPASPDSAWGNWGWGSNNSGPAAKPSSSSTLGSSRAGGGEASTSSSRSVRQNSNSATEEKSKDESAAVKKGWSSSMLAAGGAALLVGGAAAFMKQQQIREGVGSSYTWVQDHLAFVGNLWDPEAQRQRLDSLVDLPTILFHCFYTELPPSRSKGHDKTRTFMVLPPRGASSARSFTPVTNSKATDEVDAHVTMFSATKNPSYFQLGQKSASIISAVLADEAAFGQSSRAQAATDEEPEVAEGLRQGDREATAEPTA</sequence>
<keyword evidence="2" id="KW-0732">Signal</keyword>
<evidence type="ECO:0000256" key="1">
    <source>
        <dbReference type="SAM" id="MobiDB-lite"/>
    </source>
</evidence>
<feature type="region of interest" description="Disordered" evidence="1">
    <location>
        <begin position="441"/>
        <end position="473"/>
    </location>
</feature>
<keyword evidence="4" id="KW-1185">Reference proteome</keyword>
<feature type="region of interest" description="Disordered" evidence="1">
    <location>
        <begin position="205"/>
        <end position="285"/>
    </location>
</feature>
<gene>
    <name evidence="3" type="ORF">A4X13_0g2892</name>
</gene>
<feature type="compositionally biased region" description="Low complexity" evidence="1">
    <location>
        <begin position="224"/>
        <end position="251"/>
    </location>
</feature>
<name>A0A177THE3_9BASI</name>
<feature type="compositionally biased region" description="Basic and acidic residues" evidence="1">
    <location>
        <begin position="461"/>
        <end position="473"/>
    </location>
</feature>
<protein>
    <submittedName>
        <fullName evidence="3">Uncharacterized protein</fullName>
    </submittedName>
</protein>
<feature type="signal peptide" evidence="2">
    <location>
        <begin position="1"/>
        <end position="23"/>
    </location>
</feature>
<proteinExistence type="predicted"/>
<organism evidence="3 4">
    <name type="scientific">Tilletia indica</name>
    <dbReference type="NCBI Taxonomy" id="43049"/>
    <lineage>
        <taxon>Eukaryota</taxon>
        <taxon>Fungi</taxon>
        <taxon>Dikarya</taxon>
        <taxon>Basidiomycota</taxon>
        <taxon>Ustilaginomycotina</taxon>
        <taxon>Exobasidiomycetes</taxon>
        <taxon>Tilletiales</taxon>
        <taxon>Tilletiaceae</taxon>
        <taxon>Tilletia</taxon>
    </lineage>
</organism>
<accession>A0A177THE3</accession>
<evidence type="ECO:0000313" key="4">
    <source>
        <dbReference type="Proteomes" id="UP000077521"/>
    </source>
</evidence>
<reference evidence="3" key="2">
    <citation type="journal article" date="2019" name="IMA Fungus">
        <title>Genome sequencing and comparison of five Tilletia species to identify candidate genes for the detection of regulated species infecting wheat.</title>
        <authorList>
            <person name="Nguyen H.D.T."/>
            <person name="Sultana T."/>
            <person name="Kesanakurti P."/>
            <person name="Hambleton S."/>
        </authorList>
    </citation>
    <scope>NUCLEOTIDE SEQUENCE</scope>
    <source>
        <strain evidence="3">DAOMC 236416</strain>
    </source>
</reference>